<reference evidence="2 3" key="1">
    <citation type="submission" date="2024-08" db="EMBL/GenBank/DDBJ databases">
        <title>Genome sequence of Streptomyces aureus CACIA-1.46HGO.</title>
        <authorList>
            <person name="Evangelista-Martinez Z."/>
        </authorList>
    </citation>
    <scope>NUCLEOTIDE SEQUENCE [LARGE SCALE GENOMIC DNA]</scope>
    <source>
        <strain evidence="2 3">CACIA-1.46HGO</strain>
    </source>
</reference>
<sequence>MTEEQIRHARGLLTDPENTITFVAKLLGISRTTIYKYVPELAAGRDSLVAGSASALSAPRT</sequence>
<dbReference type="InterPro" id="IPR009057">
    <property type="entry name" value="Homeodomain-like_sf"/>
</dbReference>
<keyword evidence="3" id="KW-1185">Reference proteome</keyword>
<evidence type="ECO:0000313" key="2">
    <source>
        <dbReference type="EMBL" id="MFA3842497.1"/>
    </source>
</evidence>
<name>A0ABV4SVK3_9ACTN</name>
<dbReference type="Gene3D" id="1.10.10.60">
    <property type="entry name" value="Homeodomain-like"/>
    <property type="match status" value="1"/>
</dbReference>
<dbReference type="Proteomes" id="UP001571476">
    <property type="component" value="Unassembled WGS sequence"/>
</dbReference>
<evidence type="ECO:0000259" key="1">
    <source>
        <dbReference type="Pfam" id="PF02796"/>
    </source>
</evidence>
<dbReference type="EMBL" id="JBGOSP010000039">
    <property type="protein sequence ID" value="MFA3842497.1"/>
    <property type="molecule type" value="Genomic_DNA"/>
</dbReference>
<dbReference type="InterPro" id="IPR006120">
    <property type="entry name" value="Resolvase_HTH_dom"/>
</dbReference>
<accession>A0ABV4SVK3</accession>
<dbReference type="RefSeq" id="WP_372566452.1">
    <property type="nucleotide sequence ID" value="NZ_JBGOSP010000039.1"/>
</dbReference>
<organism evidence="2 3">
    <name type="scientific">Streptomyces aureus</name>
    <dbReference type="NCBI Taxonomy" id="193461"/>
    <lineage>
        <taxon>Bacteria</taxon>
        <taxon>Bacillati</taxon>
        <taxon>Actinomycetota</taxon>
        <taxon>Actinomycetes</taxon>
        <taxon>Kitasatosporales</taxon>
        <taxon>Streptomycetaceae</taxon>
        <taxon>Streptomyces</taxon>
    </lineage>
</organism>
<proteinExistence type="predicted"/>
<evidence type="ECO:0000313" key="3">
    <source>
        <dbReference type="Proteomes" id="UP001571476"/>
    </source>
</evidence>
<feature type="domain" description="Resolvase HTH" evidence="1">
    <location>
        <begin position="3"/>
        <end position="40"/>
    </location>
</feature>
<protein>
    <submittedName>
        <fullName evidence="2">Helix-turn-helix domain-containing protein</fullName>
    </submittedName>
</protein>
<dbReference type="Pfam" id="PF02796">
    <property type="entry name" value="HTH_7"/>
    <property type="match status" value="1"/>
</dbReference>
<gene>
    <name evidence="2" type="ORF">ACEG43_41030</name>
</gene>
<dbReference type="SUPFAM" id="SSF46689">
    <property type="entry name" value="Homeodomain-like"/>
    <property type="match status" value="1"/>
</dbReference>
<comment type="caution">
    <text evidence="2">The sequence shown here is derived from an EMBL/GenBank/DDBJ whole genome shotgun (WGS) entry which is preliminary data.</text>
</comment>